<dbReference type="Gene3D" id="3.30.60.30">
    <property type="match status" value="1"/>
</dbReference>
<accession>A0AAD7STQ0</accession>
<dbReference type="InterPro" id="IPR036179">
    <property type="entry name" value="Ig-like_dom_sf"/>
</dbReference>
<evidence type="ECO:0000259" key="8">
    <source>
        <dbReference type="PROSITE" id="PS51323"/>
    </source>
</evidence>
<dbReference type="PROSITE" id="PS50835">
    <property type="entry name" value="IG_LIKE"/>
    <property type="match status" value="1"/>
</dbReference>
<proteinExistence type="predicted"/>
<dbReference type="Proteomes" id="UP001221898">
    <property type="component" value="Unassembled WGS sequence"/>
</dbReference>
<comment type="caution">
    <text evidence="10">The sequence shown here is derived from an EMBL/GenBank/DDBJ whole genome shotgun (WGS) entry which is preliminary data.</text>
</comment>
<evidence type="ECO:0000256" key="2">
    <source>
        <dbReference type="ARBA" id="ARBA00022525"/>
    </source>
</evidence>
<dbReference type="SUPFAM" id="SSF100895">
    <property type="entry name" value="Kazal-type serine protease inhibitors"/>
    <property type="match status" value="1"/>
</dbReference>
<name>A0AAD7STQ0_9TELE</name>
<evidence type="ECO:0000256" key="3">
    <source>
        <dbReference type="ARBA" id="ARBA00022729"/>
    </source>
</evidence>
<dbReference type="InterPro" id="IPR003598">
    <property type="entry name" value="Ig_sub2"/>
</dbReference>
<keyword evidence="11" id="KW-1185">Reference proteome</keyword>
<feature type="domain" description="Kazal-like" evidence="9">
    <location>
        <begin position="100"/>
        <end position="139"/>
    </location>
</feature>
<dbReference type="SUPFAM" id="SSF57184">
    <property type="entry name" value="Growth factor receptor domain"/>
    <property type="match status" value="1"/>
</dbReference>
<dbReference type="PROSITE" id="PS51465">
    <property type="entry name" value="KAZAL_2"/>
    <property type="match status" value="1"/>
</dbReference>
<evidence type="ECO:0000313" key="11">
    <source>
        <dbReference type="Proteomes" id="UP001221898"/>
    </source>
</evidence>
<keyword evidence="4" id="KW-1015">Disulfide bond</keyword>
<dbReference type="InterPro" id="IPR007110">
    <property type="entry name" value="Ig-like_dom"/>
</dbReference>
<dbReference type="Pfam" id="PF07648">
    <property type="entry name" value="Kazal_2"/>
    <property type="match status" value="1"/>
</dbReference>
<dbReference type="EMBL" id="JAINUG010000038">
    <property type="protein sequence ID" value="KAJ8407601.1"/>
    <property type="molecule type" value="Genomic_DNA"/>
</dbReference>
<dbReference type="Gene3D" id="4.10.40.20">
    <property type="match status" value="1"/>
</dbReference>
<dbReference type="InterPro" id="IPR036058">
    <property type="entry name" value="Kazal_dom_sf"/>
</dbReference>
<dbReference type="SMART" id="SM00408">
    <property type="entry name" value="IGc2"/>
    <property type="match status" value="1"/>
</dbReference>
<dbReference type="PROSITE" id="PS51323">
    <property type="entry name" value="IGFBP_N_2"/>
    <property type="match status" value="1"/>
</dbReference>
<dbReference type="GO" id="GO:0005520">
    <property type="term" value="F:insulin-like growth factor binding"/>
    <property type="evidence" value="ECO:0007669"/>
    <property type="project" value="InterPro"/>
</dbReference>
<dbReference type="GO" id="GO:0001558">
    <property type="term" value="P:regulation of cell growth"/>
    <property type="evidence" value="ECO:0007669"/>
    <property type="project" value="InterPro"/>
</dbReference>
<dbReference type="SUPFAM" id="SSF48726">
    <property type="entry name" value="Immunoglobulin"/>
    <property type="match status" value="1"/>
</dbReference>
<dbReference type="SMART" id="SM00280">
    <property type="entry name" value="KAZAL"/>
    <property type="match status" value="1"/>
</dbReference>
<keyword evidence="5" id="KW-0393">Immunoglobulin domain</keyword>
<protein>
    <submittedName>
        <fullName evidence="10">Uncharacterized protein</fullName>
    </submittedName>
</protein>
<dbReference type="GO" id="GO:0005615">
    <property type="term" value="C:extracellular space"/>
    <property type="evidence" value="ECO:0007669"/>
    <property type="project" value="TreeGrafter"/>
</dbReference>
<dbReference type="InterPro" id="IPR013098">
    <property type="entry name" value="Ig_I-set"/>
</dbReference>
<dbReference type="AlphaFoldDB" id="A0AAD7STQ0"/>
<dbReference type="InterPro" id="IPR000867">
    <property type="entry name" value="IGFBP-like"/>
</dbReference>
<dbReference type="GO" id="GO:0009966">
    <property type="term" value="P:regulation of signal transduction"/>
    <property type="evidence" value="ECO:0007669"/>
    <property type="project" value="TreeGrafter"/>
</dbReference>
<feature type="domain" description="IGFBP N-terminal" evidence="8">
    <location>
        <begin position="16"/>
        <end position="97"/>
    </location>
</feature>
<evidence type="ECO:0000313" key="10">
    <source>
        <dbReference type="EMBL" id="KAJ8407601.1"/>
    </source>
</evidence>
<evidence type="ECO:0000256" key="1">
    <source>
        <dbReference type="ARBA" id="ARBA00004613"/>
    </source>
</evidence>
<feature type="compositionally biased region" description="Acidic residues" evidence="6">
    <location>
        <begin position="259"/>
        <end position="268"/>
    </location>
</feature>
<feature type="region of interest" description="Disordered" evidence="6">
    <location>
        <begin position="255"/>
        <end position="277"/>
    </location>
</feature>
<dbReference type="SMART" id="SM00409">
    <property type="entry name" value="IG"/>
    <property type="match status" value="1"/>
</dbReference>
<evidence type="ECO:0000259" key="7">
    <source>
        <dbReference type="PROSITE" id="PS50835"/>
    </source>
</evidence>
<reference evidence="10" key="1">
    <citation type="journal article" date="2023" name="Science">
        <title>Genome structures resolve the early diversification of teleost fishes.</title>
        <authorList>
            <person name="Parey E."/>
            <person name="Louis A."/>
            <person name="Montfort J."/>
            <person name="Bouchez O."/>
            <person name="Roques C."/>
            <person name="Iampietro C."/>
            <person name="Lluch J."/>
            <person name="Castinel A."/>
            <person name="Donnadieu C."/>
            <person name="Desvignes T."/>
            <person name="Floi Bucao C."/>
            <person name="Jouanno E."/>
            <person name="Wen M."/>
            <person name="Mejri S."/>
            <person name="Dirks R."/>
            <person name="Jansen H."/>
            <person name="Henkel C."/>
            <person name="Chen W.J."/>
            <person name="Zahm M."/>
            <person name="Cabau C."/>
            <person name="Klopp C."/>
            <person name="Thompson A.W."/>
            <person name="Robinson-Rechavi M."/>
            <person name="Braasch I."/>
            <person name="Lecointre G."/>
            <person name="Bobe J."/>
            <person name="Postlethwait J.H."/>
            <person name="Berthelot C."/>
            <person name="Roest Crollius H."/>
            <person name="Guiguen Y."/>
        </authorList>
    </citation>
    <scope>NUCLEOTIDE SEQUENCE</scope>
    <source>
        <strain evidence="10">NC1722</strain>
    </source>
</reference>
<feature type="domain" description="Ig-like" evidence="7">
    <location>
        <begin position="141"/>
        <end position="238"/>
    </location>
</feature>
<dbReference type="InterPro" id="IPR009030">
    <property type="entry name" value="Growth_fac_rcpt_cys_sf"/>
</dbReference>
<dbReference type="Pfam" id="PF00219">
    <property type="entry name" value="IGFBP"/>
    <property type="match status" value="1"/>
</dbReference>
<evidence type="ECO:0000256" key="4">
    <source>
        <dbReference type="ARBA" id="ARBA00023157"/>
    </source>
</evidence>
<dbReference type="InterPro" id="IPR013783">
    <property type="entry name" value="Ig-like_fold"/>
</dbReference>
<dbReference type="FunFam" id="2.60.40.10:FF:000032">
    <property type="entry name" value="palladin isoform X1"/>
    <property type="match status" value="1"/>
</dbReference>
<dbReference type="Gene3D" id="2.60.40.10">
    <property type="entry name" value="Immunoglobulins"/>
    <property type="match status" value="1"/>
</dbReference>
<evidence type="ECO:0000256" key="5">
    <source>
        <dbReference type="ARBA" id="ARBA00023319"/>
    </source>
</evidence>
<dbReference type="InterPro" id="IPR002350">
    <property type="entry name" value="Kazal_dom"/>
</dbReference>
<comment type="subcellular location">
    <subcellularLocation>
        <location evidence="1">Secreted</location>
    </subcellularLocation>
</comment>
<keyword evidence="3" id="KW-0732">Signal</keyword>
<dbReference type="Pfam" id="PF07679">
    <property type="entry name" value="I-set"/>
    <property type="match status" value="1"/>
</dbReference>
<dbReference type="InterPro" id="IPR011390">
    <property type="entry name" value="IGFBP_rP_mac25"/>
</dbReference>
<gene>
    <name evidence="10" type="ORF">AAFF_G00274580</name>
</gene>
<dbReference type="CDD" id="cd00104">
    <property type="entry name" value="KAZAL_FS"/>
    <property type="match status" value="1"/>
</dbReference>
<evidence type="ECO:0000256" key="6">
    <source>
        <dbReference type="SAM" id="MobiDB-lite"/>
    </source>
</evidence>
<organism evidence="10 11">
    <name type="scientific">Aldrovandia affinis</name>
    <dbReference type="NCBI Taxonomy" id="143900"/>
    <lineage>
        <taxon>Eukaryota</taxon>
        <taxon>Metazoa</taxon>
        <taxon>Chordata</taxon>
        <taxon>Craniata</taxon>
        <taxon>Vertebrata</taxon>
        <taxon>Euteleostomi</taxon>
        <taxon>Actinopterygii</taxon>
        <taxon>Neopterygii</taxon>
        <taxon>Teleostei</taxon>
        <taxon>Notacanthiformes</taxon>
        <taxon>Halosauridae</taxon>
        <taxon>Aldrovandia</taxon>
    </lineage>
</organism>
<dbReference type="PANTHER" id="PTHR14186:SF23">
    <property type="entry name" value="KAZAL-TYPE SERINE PEPTIDASE INHIBITOR DOMAIN 2"/>
    <property type="match status" value="1"/>
</dbReference>
<evidence type="ECO:0000259" key="9">
    <source>
        <dbReference type="PROSITE" id="PS51465"/>
    </source>
</evidence>
<dbReference type="InterPro" id="IPR003599">
    <property type="entry name" value="Ig_sub"/>
</dbReference>
<dbReference type="PANTHER" id="PTHR14186">
    <property type="entry name" value="INSULIN-LIKE GROWTH FACTOR BINDING PROTEIN-RELATED"/>
    <property type="match status" value="1"/>
</dbReference>
<sequence>MSMGSLPAEGLQELDQGEDCGECHLDQCITELRCPAGRVRDPCGCCWECGSDEGQPCDLDPSGSFYGHCGEGLLCQILEQDLLTEEVPEPQCICVQQGVLCGSDGHNYETPCQLRAAQYRLREEGKLTVTVAHQGPCKAKPIIATAPRDIIGVEGNDIIFSCEVSAYPMAMIEWRKEGNGVFLPADDSHMAVQARGGPRRFELTGWLQIENVRPGDEGVYTCTARNEFGEVLASARLQVVEKDSEMAHRLNQLNKGVYEESDEDEEDYKDLMSGYSY</sequence>
<keyword evidence="2" id="KW-0964">Secreted</keyword>